<dbReference type="EMBL" id="OU898281">
    <property type="protein sequence ID" value="CAG9837046.1"/>
    <property type="molecule type" value="Genomic_DNA"/>
</dbReference>
<keyword evidence="19" id="KW-1185">Reference proteome</keyword>
<keyword evidence="9 16" id="KW-0430">Lectin</keyword>
<evidence type="ECO:0000256" key="1">
    <source>
        <dbReference type="ARBA" id="ARBA00001936"/>
    </source>
</evidence>
<reference evidence="18" key="1">
    <citation type="submission" date="2022-01" db="EMBL/GenBank/DDBJ databases">
        <authorList>
            <person name="King R."/>
        </authorList>
    </citation>
    <scope>NUCLEOTIDE SEQUENCE</scope>
</reference>
<dbReference type="GO" id="GO:0000139">
    <property type="term" value="C:Golgi membrane"/>
    <property type="evidence" value="ECO:0007669"/>
    <property type="project" value="UniProtKB-SubCell"/>
</dbReference>
<dbReference type="InterPro" id="IPR001173">
    <property type="entry name" value="Glyco_trans_2-like"/>
</dbReference>
<keyword evidence="10" id="KW-0735">Signal-anchor</keyword>
<dbReference type="Pfam" id="PF00652">
    <property type="entry name" value="Ricin_B_lectin"/>
    <property type="match status" value="1"/>
</dbReference>
<evidence type="ECO:0000256" key="13">
    <source>
        <dbReference type="ARBA" id="ARBA00023136"/>
    </source>
</evidence>
<keyword evidence="15 16" id="KW-0464">Manganese</keyword>
<keyword evidence="12 16" id="KW-0333">Golgi apparatus</keyword>
<keyword evidence="14 16" id="KW-1015">Disulfide bond</keyword>
<dbReference type="FunFam" id="3.90.550.10:FF:000021">
    <property type="entry name" value="Polypeptide N-acetylgalactosaminyltransferase"/>
    <property type="match status" value="1"/>
</dbReference>
<organism evidence="18 19">
    <name type="scientific">Diabrotica balteata</name>
    <name type="common">Banded cucumber beetle</name>
    <dbReference type="NCBI Taxonomy" id="107213"/>
    <lineage>
        <taxon>Eukaryota</taxon>
        <taxon>Metazoa</taxon>
        <taxon>Ecdysozoa</taxon>
        <taxon>Arthropoda</taxon>
        <taxon>Hexapoda</taxon>
        <taxon>Insecta</taxon>
        <taxon>Pterygota</taxon>
        <taxon>Neoptera</taxon>
        <taxon>Endopterygota</taxon>
        <taxon>Coleoptera</taxon>
        <taxon>Polyphaga</taxon>
        <taxon>Cucujiformia</taxon>
        <taxon>Chrysomeloidea</taxon>
        <taxon>Chrysomelidae</taxon>
        <taxon>Galerucinae</taxon>
        <taxon>Diabroticina</taxon>
        <taxon>Diabroticites</taxon>
        <taxon>Diabrotica</taxon>
    </lineage>
</organism>
<evidence type="ECO:0000256" key="6">
    <source>
        <dbReference type="ARBA" id="ARBA00022679"/>
    </source>
</evidence>
<evidence type="ECO:0000256" key="12">
    <source>
        <dbReference type="ARBA" id="ARBA00023034"/>
    </source>
</evidence>
<dbReference type="Proteomes" id="UP001153709">
    <property type="component" value="Chromosome 6"/>
</dbReference>
<dbReference type="SUPFAM" id="SSF50370">
    <property type="entry name" value="Ricin B-like lectins"/>
    <property type="match status" value="1"/>
</dbReference>
<evidence type="ECO:0000313" key="19">
    <source>
        <dbReference type="Proteomes" id="UP001153709"/>
    </source>
</evidence>
<keyword evidence="6 16" id="KW-0808">Transferase</keyword>
<protein>
    <recommendedName>
        <fullName evidence="16">Polypeptide N-acetylgalactosaminyltransferase</fullName>
        <ecNumber evidence="16">2.4.1.-</ecNumber>
    </recommendedName>
    <alternativeName>
        <fullName evidence="16">Protein-UDP acetylgalactosaminyltransferase</fullName>
    </alternativeName>
</protein>
<evidence type="ECO:0000256" key="11">
    <source>
        <dbReference type="ARBA" id="ARBA00022989"/>
    </source>
</evidence>
<evidence type="ECO:0000256" key="2">
    <source>
        <dbReference type="ARBA" id="ARBA00004323"/>
    </source>
</evidence>
<dbReference type="PANTHER" id="PTHR11675:SF131">
    <property type="entry name" value="POLYPEPTIDE N-ACETYLGALACTOSAMINYLTRANSFERASE 9-RELATED"/>
    <property type="match status" value="1"/>
</dbReference>
<keyword evidence="5 16" id="KW-0328">Glycosyltransferase</keyword>
<dbReference type="Gene3D" id="2.80.10.50">
    <property type="match status" value="1"/>
</dbReference>
<dbReference type="EC" id="2.4.1.-" evidence="16"/>
<evidence type="ECO:0000256" key="14">
    <source>
        <dbReference type="ARBA" id="ARBA00023157"/>
    </source>
</evidence>
<dbReference type="CDD" id="cd23462">
    <property type="entry name" value="beta-trefoil_Ricin_Pgant9-like"/>
    <property type="match status" value="1"/>
</dbReference>
<comment type="similarity">
    <text evidence="4 16">Belongs to the glycosyltransferase 2 family. GalNAc-T subfamily.</text>
</comment>
<dbReference type="OrthoDB" id="6119243at2759"/>
<evidence type="ECO:0000256" key="16">
    <source>
        <dbReference type="RuleBase" id="RU361242"/>
    </source>
</evidence>
<dbReference type="Pfam" id="PF00535">
    <property type="entry name" value="Glycos_transf_2"/>
    <property type="match status" value="1"/>
</dbReference>
<sequence length="612" mass="71737">MRAIFIRKKQFFLFVAVVLVVWLLGFVYFLGDSDLFAYFSNAESNERQMERFNKIFRDNKEKPIAPDIEVQKPSIQKIEIQEEPAKPKVKYGDMGKGVVLPDYVPPELQTKIDEGWKNHSFNQYVSDLIGVRRSLPDYRDEWCTIPYRYEIKLPKTSIIICFFNEAWSTLIRSVNSVLDRTPPNLLEEIILVDDFSDMEHLKSPLEEYWESEPKVKIVRNTQREGLIRSRLIGMSHAKAEILTFLDSHIEATPGWLEPLLEQIRVNYTTVVSPVIDIINYTTFEYVPHKQDFFVGGFDWNLVFTWHKVPQRENERRTDSAEPVYSPTMAGGLFSISKKFFEELGTYDPDLEIWGGENLELSFKIWTCGGSLQIVPCSHVGHVFRVSFPYTISNGESTKSVMDRNLKRVAEVWMDDYKEYYYKRKGTYYKSVEYGDVSSRKKLRRDLHCQSFEWYIKNVYPELFIPDKIYGYGVIGTTDWKFCLDSWGRHGNAFVPLPIKTCYADSLGGSQFWYYTHDKEIRKEEHCMDLNESNEDLVGLYPCDKKSSSQKWIFDPVSKFFVNQSNKKCLDVENKELTVTECDNKRPHQKWFVQHINGTQNSPYSFNIKKLTN</sequence>
<keyword evidence="13 16" id="KW-0472">Membrane</keyword>
<dbReference type="SMART" id="SM00458">
    <property type="entry name" value="RICIN"/>
    <property type="match status" value="1"/>
</dbReference>
<evidence type="ECO:0000256" key="15">
    <source>
        <dbReference type="ARBA" id="ARBA00023211"/>
    </source>
</evidence>
<comment type="cofactor">
    <cofactor evidence="1 16">
        <name>Mn(2+)</name>
        <dbReference type="ChEBI" id="CHEBI:29035"/>
    </cofactor>
</comment>
<feature type="domain" description="Ricin B lectin" evidence="17">
    <location>
        <begin position="471"/>
        <end position="593"/>
    </location>
</feature>
<accession>A0A9N9T7I6</accession>
<dbReference type="Gene3D" id="3.90.550.10">
    <property type="entry name" value="Spore Coat Polysaccharide Biosynthesis Protein SpsA, Chain A"/>
    <property type="match status" value="1"/>
</dbReference>
<dbReference type="InterPro" id="IPR035992">
    <property type="entry name" value="Ricin_B-like_lectins"/>
</dbReference>
<dbReference type="AlphaFoldDB" id="A0A9N9T7I6"/>
<gene>
    <name evidence="18" type="ORF">DIABBA_LOCUS10067</name>
</gene>
<dbReference type="SUPFAM" id="SSF53448">
    <property type="entry name" value="Nucleotide-diphospho-sugar transferases"/>
    <property type="match status" value="1"/>
</dbReference>
<dbReference type="GO" id="GO:0006493">
    <property type="term" value="P:protein O-linked glycosylation"/>
    <property type="evidence" value="ECO:0007669"/>
    <property type="project" value="TreeGrafter"/>
</dbReference>
<evidence type="ECO:0000259" key="17">
    <source>
        <dbReference type="SMART" id="SM00458"/>
    </source>
</evidence>
<evidence type="ECO:0000256" key="4">
    <source>
        <dbReference type="ARBA" id="ARBA00005680"/>
    </source>
</evidence>
<dbReference type="InterPro" id="IPR000772">
    <property type="entry name" value="Ricin_B_lectin"/>
</dbReference>
<evidence type="ECO:0000313" key="18">
    <source>
        <dbReference type="EMBL" id="CAG9837046.1"/>
    </source>
</evidence>
<dbReference type="GO" id="GO:0046872">
    <property type="term" value="F:metal ion binding"/>
    <property type="evidence" value="ECO:0007669"/>
    <property type="project" value="UniProtKB-KW"/>
</dbReference>
<evidence type="ECO:0000256" key="3">
    <source>
        <dbReference type="ARBA" id="ARBA00004922"/>
    </source>
</evidence>
<comment type="subcellular location">
    <subcellularLocation>
        <location evidence="2 16">Golgi apparatus membrane</location>
        <topology evidence="2 16">Single-pass type II membrane protein</topology>
    </subcellularLocation>
</comment>
<dbReference type="GO" id="GO:0004653">
    <property type="term" value="F:polypeptide N-acetylgalactosaminyltransferase activity"/>
    <property type="evidence" value="ECO:0007669"/>
    <property type="project" value="UniProtKB-ARBA"/>
</dbReference>
<feature type="transmembrane region" description="Helical" evidence="16">
    <location>
        <begin position="12"/>
        <end position="31"/>
    </location>
</feature>
<keyword evidence="7 16" id="KW-0812">Transmembrane</keyword>
<comment type="pathway">
    <text evidence="3 16">Protein modification; protein glycosylation.</text>
</comment>
<dbReference type="CDD" id="cd02510">
    <property type="entry name" value="pp-GalNAc-T"/>
    <property type="match status" value="1"/>
</dbReference>
<dbReference type="InterPro" id="IPR029044">
    <property type="entry name" value="Nucleotide-diphossugar_trans"/>
</dbReference>
<evidence type="ECO:0000256" key="10">
    <source>
        <dbReference type="ARBA" id="ARBA00022968"/>
    </source>
</evidence>
<evidence type="ECO:0000256" key="5">
    <source>
        <dbReference type="ARBA" id="ARBA00022676"/>
    </source>
</evidence>
<dbReference type="InterPro" id="IPR045885">
    <property type="entry name" value="GalNAc-T"/>
</dbReference>
<keyword evidence="8" id="KW-0479">Metal-binding</keyword>
<evidence type="ECO:0000256" key="8">
    <source>
        <dbReference type="ARBA" id="ARBA00022723"/>
    </source>
</evidence>
<evidence type="ECO:0000256" key="7">
    <source>
        <dbReference type="ARBA" id="ARBA00022692"/>
    </source>
</evidence>
<proteinExistence type="inferred from homology"/>
<dbReference type="PANTHER" id="PTHR11675">
    <property type="entry name" value="N-ACETYLGALACTOSAMINYLTRANSFERASE"/>
    <property type="match status" value="1"/>
</dbReference>
<name>A0A9N9T7I6_DIABA</name>
<dbReference type="GO" id="GO:0030246">
    <property type="term" value="F:carbohydrate binding"/>
    <property type="evidence" value="ECO:0007669"/>
    <property type="project" value="UniProtKB-KW"/>
</dbReference>
<keyword evidence="11 16" id="KW-1133">Transmembrane helix</keyword>
<evidence type="ECO:0000256" key="9">
    <source>
        <dbReference type="ARBA" id="ARBA00022734"/>
    </source>
</evidence>